<dbReference type="Proteomes" id="UP001161325">
    <property type="component" value="Unassembled WGS sequence"/>
</dbReference>
<dbReference type="GO" id="GO:0003700">
    <property type="term" value="F:DNA-binding transcription factor activity"/>
    <property type="evidence" value="ECO:0007669"/>
    <property type="project" value="InterPro"/>
</dbReference>
<evidence type="ECO:0000259" key="1">
    <source>
        <dbReference type="PROSITE" id="PS50995"/>
    </source>
</evidence>
<dbReference type="PANTHER" id="PTHR33164">
    <property type="entry name" value="TRANSCRIPTIONAL REGULATOR, MARR FAMILY"/>
    <property type="match status" value="1"/>
</dbReference>
<gene>
    <name evidence="2" type="ORF">rosag_34720</name>
</gene>
<keyword evidence="3" id="KW-1185">Reference proteome</keyword>
<protein>
    <submittedName>
        <fullName evidence="2">MarR family transcriptional regulator</fullName>
    </submittedName>
</protein>
<dbReference type="InterPro" id="IPR039422">
    <property type="entry name" value="MarR/SlyA-like"/>
</dbReference>
<dbReference type="Gene3D" id="1.10.10.10">
    <property type="entry name" value="Winged helix-like DNA-binding domain superfamily/Winged helix DNA-binding domain"/>
    <property type="match status" value="1"/>
</dbReference>
<feature type="domain" description="HTH marR-type" evidence="1">
    <location>
        <begin position="37"/>
        <end position="171"/>
    </location>
</feature>
<dbReference type="InterPro" id="IPR036390">
    <property type="entry name" value="WH_DNA-bd_sf"/>
</dbReference>
<accession>A0AA37Q5H8</accession>
<dbReference type="InterPro" id="IPR000835">
    <property type="entry name" value="HTH_MarR-typ"/>
</dbReference>
<dbReference type="InterPro" id="IPR036388">
    <property type="entry name" value="WH-like_DNA-bd_sf"/>
</dbReference>
<sequence>MLPFRSHATLPSHSQPVAMVGELRAQIRQPGPFRSLEAEAYLNVLRTSTALLAELVELLRPHELTQPQYNVLRILRGAGEQGLPSGEIGERMVSREPDMTRLLDRMEARGFVSRQRGPADRRVVTARITDEGRRVVDALDVPVQEMHARQLGHLSEEELRTLVALLERARREPQQRGSRPVGDG</sequence>
<dbReference type="EMBL" id="BRXS01000005">
    <property type="protein sequence ID" value="GLC26959.1"/>
    <property type="molecule type" value="Genomic_DNA"/>
</dbReference>
<evidence type="ECO:0000313" key="2">
    <source>
        <dbReference type="EMBL" id="GLC26959.1"/>
    </source>
</evidence>
<dbReference type="PRINTS" id="PR00598">
    <property type="entry name" value="HTHMARR"/>
</dbReference>
<dbReference type="PROSITE" id="PS50995">
    <property type="entry name" value="HTH_MARR_2"/>
    <property type="match status" value="1"/>
</dbReference>
<dbReference type="PANTHER" id="PTHR33164:SF101">
    <property type="entry name" value="TRANSCRIPTIONAL REPRESSOR MPRA"/>
    <property type="match status" value="1"/>
</dbReference>
<dbReference type="SMART" id="SM00347">
    <property type="entry name" value="HTH_MARR"/>
    <property type="match status" value="1"/>
</dbReference>
<comment type="caution">
    <text evidence="2">The sequence shown here is derived from an EMBL/GenBank/DDBJ whole genome shotgun (WGS) entry which is preliminary data.</text>
</comment>
<name>A0AA37Q5H8_9BACT</name>
<dbReference type="GO" id="GO:0006950">
    <property type="term" value="P:response to stress"/>
    <property type="evidence" value="ECO:0007669"/>
    <property type="project" value="TreeGrafter"/>
</dbReference>
<dbReference type="AlphaFoldDB" id="A0AA37Q5H8"/>
<dbReference type="Pfam" id="PF01047">
    <property type="entry name" value="MarR"/>
    <property type="match status" value="1"/>
</dbReference>
<proteinExistence type="predicted"/>
<organism evidence="2 3">
    <name type="scientific">Roseisolibacter agri</name>
    <dbReference type="NCBI Taxonomy" id="2014610"/>
    <lineage>
        <taxon>Bacteria</taxon>
        <taxon>Pseudomonadati</taxon>
        <taxon>Gemmatimonadota</taxon>
        <taxon>Gemmatimonadia</taxon>
        <taxon>Gemmatimonadales</taxon>
        <taxon>Gemmatimonadaceae</taxon>
        <taxon>Roseisolibacter</taxon>
    </lineage>
</organism>
<evidence type="ECO:0000313" key="3">
    <source>
        <dbReference type="Proteomes" id="UP001161325"/>
    </source>
</evidence>
<dbReference type="SUPFAM" id="SSF46785">
    <property type="entry name" value="Winged helix' DNA-binding domain"/>
    <property type="match status" value="1"/>
</dbReference>
<reference evidence="2" key="1">
    <citation type="submission" date="2022-08" db="EMBL/GenBank/DDBJ databases">
        <title>Draft genome sequencing of Roseisolibacter agri AW1220.</title>
        <authorList>
            <person name="Tobiishi Y."/>
            <person name="Tonouchi A."/>
        </authorList>
    </citation>
    <scope>NUCLEOTIDE SEQUENCE</scope>
    <source>
        <strain evidence="2">AW1220</strain>
    </source>
</reference>